<proteinExistence type="predicted"/>
<evidence type="ECO:0000256" key="1">
    <source>
        <dbReference type="SAM" id="SignalP"/>
    </source>
</evidence>
<feature type="signal peptide" evidence="1">
    <location>
        <begin position="1"/>
        <end position="18"/>
    </location>
</feature>
<name>A0A1S0TJH3_LOALO</name>
<dbReference type="EMBL" id="JH712121">
    <property type="protein sequence ID" value="EFO15081.1"/>
    <property type="molecule type" value="Genomic_DNA"/>
</dbReference>
<sequence>MDIKQWLFSLLLLKMNFAQLDVMDKDEGEPLEDPTTNYYTHPIRSSIIFVKVIFRQKCRKFTFSTSYNNELATPYVIYEATNRTFRFFFLSRHLFSDKVNGYFEKSIEFYLRWIKNRLKSGAKLKFGYDYDREQFTSLNSKYGKMKDSVSEDIAVMPNGFSFIILYGSWKANLVFNGRFYFINGYDRMLMDIMFDFTKPIAYVSGCDPQKQRIIVRQSPYVDPFNWGSYLWISNMRPLGSIQSDNTVICSLRYFPAGEGSFVCMFYV</sequence>
<organism evidence="2">
    <name type="scientific">Loa loa</name>
    <name type="common">Eye worm</name>
    <name type="synonym">Filaria loa</name>
    <dbReference type="NCBI Taxonomy" id="7209"/>
    <lineage>
        <taxon>Eukaryota</taxon>
        <taxon>Metazoa</taxon>
        <taxon>Ecdysozoa</taxon>
        <taxon>Nematoda</taxon>
        <taxon>Chromadorea</taxon>
        <taxon>Rhabditida</taxon>
        <taxon>Spirurina</taxon>
        <taxon>Spiruromorpha</taxon>
        <taxon>Filarioidea</taxon>
        <taxon>Onchocercidae</taxon>
        <taxon>Loa</taxon>
    </lineage>
</organism>
<dbReference type="CTD" id="9950904"/>
<evidence type="ECO:0008006" key="3">
    <source>
        <dbReference type="Google" id="ProtNLM"/>
    </source>
</evidence>
<gene>
    <name evidence="2" type="ORF">LOAG_13435</name>
</gene>
<feature type="chain" id="PRO_5010369327" description="Olfactomedin-like domain-containing protein" evidence="1">
    <location>
        <begin position="19"/>
        <end position="267"/>
    </location>
</feature>
<reference evidence="2" key="1">
    <citation type="submission" date="2012-04" db="EMBL/GenBank/DDBJ databases">
        <title>The Genome Sequence of Loa loa.</title>
        <authorList>
            <consortium name="The Broad Institute Genome Sequencing Platform"/>
            <consortium name="Broad Institute Genome Sequencing Center for Infectious Disease"/>
            <person name="Nutman T.B."/>
            <person name="Fink D.L."/>
            <person name="Russ C."/>
            <person name="Young S."/>
            <person name="Zeng Q."/>
            <person name="Gargeya S."/>
            <person name="Alvarado L."/>
            <person name="Berlin A."/>
            <person name="Chapman S.B."/>
            <person name="Chen Z."/>
            <person name="Freedman E."/>
            <person name="Gellesch M."/>
            <person name="Goldberg J."/>
            <person name="Griggs A."/>
            <person name="Gujja S."/>
            <person name="Heilman E.R."/>
            <person name="Heiman D."/>
            <person name="Howarth C."/>
            <person name="Mehta T."/>
            <person name="Neiman D."/>
            <person name="Pearson M."/>
            <person name="Roberts A."/>
            <person name="Saif S."/>
            <person name="Shea T."/>
            <person name="Shenoy N."/>
            <person name="Sisk P."/>
            <person name="Stolte C."/>
            <person name="Sykes S."/>
            <person name="White J."/>
            <person name="Yandava C."/>
            <person name="Haas B."/>
            <person name="Henn M.R."/>
            <person name="Nusbaum C."/>
            <person name="Birren B."/>
        </authorList>
    </citation>
    <scope>NUCLEOTIDE SEQUENCE [LARGE SCALE GENOMIC DNA]</scope>
</reference>
<evidence type="ECO:0000313" key="2">
    <source>
        <dbReference type="EMBL" id="EFO15081.1"/>
    </source>
</evidence>
<dbReference type="OrthoDB" id="5779546at2759"/>
<accession>A0A1S0TJH3</accession>
<dbReference type="KEGG" id="loa:LOAG_13435"/>
<dbReference type="GeneID" id="9950904"/>
<dbReference type="RefSeq" id="XP_003148989.1">
    <property type="nucleotide sequence ID" value="XM_003148941.1"/>
</dbReference>
<protein>
    <recommendedName>
        <fullName evidence="3">Olfactomedin-like domain-containing protein</fullName>
    </recommendedName>
</protein>
<dbReference type="InParanoid" id="A0A1S0TJH3"/>
<keyword evidence="1" id="KW-0732">Signal</keyword>
<dbReference type="AlphaFoldDB" id="A0A1S0TJH3"/>